<dbReference type="InterPro" id="IPR017805">
    <property type="entry name" value="SAM_MeTrfase_EasF-type_put"/>
</dbReference>
<evidence type="ECO:0000256" key="3">
    <source>
        <dbReference type="ARBA" id="ARBA00011738"/>
    </source>
</evidence>
<dbReference type="PIRSF" id="PIRSF018005">
    <property type="entry name" value="UCP018005"/>
    <property type="match status" value="1"/>
</dbReference>
<dbReference type="AlphaFoldDB" id="A0A8J2HZL4"/>
<keyword evidence="5" id="KW-0489">Methyltransferase</keyword>
<name>A0A8J2HZL4_9PLEO</name>
<accession>A0A8J2HZL4</accession>
<protein>
    <recommendedName>
        <fullName evidence="7">4-dimethylallyltryptophan N-methyltransferase</fullName>
        <ecNumber evidence="7">2.1.1.261</ecNumber>
    </recommendedName>
</protein>
<dbReference type="SUPFAM" id="SSF53335">
    <property type="entry name" value="S-adenosyl-L-methionine-dependent methyltransferases"/>
    <property type="match status" value="1"/>
</dbReference>
<dbReference type="InterPro" id="IPR017804">
    <property type="entry name" value="MeTrfase_EgtD-like"/>
</dbReference>
<dbReference type="InterPro" id="IPR029063">
    <property type="entry name" value="SAM-dependent_MTases_sf"/>
</dbReference>
<evidence type="ECO:0000313" key="11">
    <source>
        <dbReference type="Proteomes" id="UP000676310"/>
    </source>
</evidence>
<dbReference type="GO" id="GO:0032259">
    <property type="term" value="P:methylation"/>
    <property type="evidence" value="ECO:0007669"/>
    <property type="project" value="UniProtKB-KW"/>
</dbReference>
<dbReference type="NCBIfam" id="TIGR03439">
    <property type="entry name" value="methyl_EasF"/>
    <property type="match status" value="1"/>
</dbReference>
<dbReference type="Proteomes" id="UP000676310">
    <property type="component" value="Unassembled WGS sequence"/>
</dbReference>
<comment type="caution">
    <text evidence="10">The sequence shown here is derived from an EMBL/GenBank/DDBJ whole genome shotgun (WGS) entry which is preliminary data.</text>
</comment>
<evidence type="ECO:0000259" key="9">
    <source>
        <dbReference type="Pfam" id="PF10017"/>
    </source>
</evidence>
<dbReference type="PANTHER" id="PTHR43397">
    <property type="entry name" value="ERGOTHIONEINE BIOSYNTHESIS PROTEIN 1"/>
    <property type="match status" value="1"/>
</dbReference>
<evidence type="ECO:0000256" key="7">
    <source>
        <dbReference type="ARBA" id="ARBA00039094"/>
    </source>
</evidence>
<reference evidence="10" key="1">
    <citation type="submission" date="2021-05" db="EMBL/GenBank/DDBJ databases">
        <authorList>
            <person name="Stam R."/>
        </authorList>
    </citation>
    <scope>NUCLEOTIDE SEQUENCE</scope>
    <source>
        <strain evidence="10">CS162</strain>
    </source>
</reference>
<proteinExistence type="inferred from homology"/>
<dbReference type="GO" id="GO:0009820">
    <property type="term" value="P:alkaloid metabolic process"/>
    <property type="evidence" value="ECO:0007669"/>
    <property type="project" value="UniProtKB-KW"/>
</dbReference>
<dbReference type="EMBL" id="CAJRGZ010000016">
    <property type="protein sequence ID" value="CAG5153246.1"/>
    <property type="molecule type" value="Genomic_DNA"/>
</dbReference>
<organism evidence="10 11">
    <name type="scientific">Alternaria atra</name>
    <dbReference type="NCBI Taxonomy" id="119953"/>
    <lineage>
        <taxon>Eukaryota</taxon>
        <taxon>Fungi</taxon>
        <taxon>Dikarya</taxon>
        <taxon>Ascomycota</taxon>
        <taxon>Pezizomycotina</taxon>
        <taxon>Dothideomycetes</taxon>
        <taxon>Pleosporomycetidae</taxon>
        <taxon>Pleosporales</taxon>
        <taxon>Pleosporineae</taxon>
        <taxon>Pleosporaceae</taxon>
        <taxon>Alternaria</taxon>
        <taxon>Alternaria sect. Ulocladioides</taxon>
    </lineage>
</organism>
<evidence type="ECO:0000256" key="8">
    <source>
        <dbReference type="ARBA" id="ARBA00049425"/>
    </source>
</evidence>
<keyword evidence="11" id="KW-1185">Reference proteome</keyword>
<comment type="catalytic activity">
    <reaction evidence="8">
        <text>4-(3-methylbut-2-enyl)-L-tryptophan + S-adenosyl-L-methionine = 4-(3-methylbut-2-enyl)-L-abrine + S-adenosyl-L-homocysteine + H(+)</text>
        <dbReference type="Rhea" id="RHEA:34435"/>
        <dbReference type="ChEBI" id="CHEBI:15378"/>
        <dbReference type="ChEBI" id="CHEBI:57856"/>
        <dbReference type="ChEBI" id="CHEBI:58209"/>
        <dbReference type="ChEBI" id="CHEBI:59789"/>
        <dbReference type="ChEBI" id="CHEBI:67248"/>
        <dbReference type="EC" id="2.1.1.261"/>
    </reaction>
</comment>
<evidence type="ECO:0000256" key="4">
    <source>
        <dbReference type="ARBA" id="ARBA00022589"/>
    </source>
</evidence>
<evidence type="ECO:0000256" key="2">
    <source>
        <dbReference type="ARBA" id="ARBA00008361"/>
    </source>
</evidence>
<keyword evidence="4" id="KW-0017">Alkaloid metabolism</keyword>
<evidence type="ECO:0000256" key="6">
    <source>
        <dbReference type="ARBA" id="ARBA00022679"/>
    </source>
</evidence>
<sequence length="312" mass="35855">MKNLFMQAMLLASPNEQRLFPTAFLFNDVGLKIWSEIIESSDYTQTAEEIELLREYGASIAGKIKPGSSILDIGAGDVRKVLPLLDAFEAAKTPVQYFAVDLSEEALKRAMSFLADRYTYVKYFGLWGTFVDAMEWSRSIYGPLCILSLGSFFGNDKFHDAVARLSSWREFMRPDDRMLLGLDGRQDEAHLWNAYHQSNNLFERFLRNGLEYSNTVLGCRWYYEDDWIVGGVLQKEPLMHRFQIMARKAVVCEELNLHFEAGEFLDCFEVFKYTPVAMKAQFDAAGFHVECMWTSPASPNSFHDYLVSFRST</sequence>
<feature type="domain" description="Histidine-specific methyltransferase SAM-dependent" evidence="9">
    <location>
        <begin position="16"/>
        <end position="298"/>
    </location>
</feature>
<gene>
    <name evidence="10" type="ORF">ALTATR162_LOCUS3097</name>
</gene>
<dbReference type="Pfam" id="PF10017">
    <property type="entry name" value="Methyltransf_33"/>
    <property type="match status" value="1"/>
</dbReference>
<evidence type="ECO:0000313" key="10">
    <source>
        <dbReference type="EMBL" id="CAG5153246.1"/>
    </source>
</evidence>
<dbReference type="PANTHER" id="PTHR43397:SF1">
    <property type="entry name" value="ERGOTHIONEINE BIOSYNTHESIS PROTEIN 1"/>
    <property type="match status" value="1"/>
</dbReference>
<comment type="subunit">
    <text evidence="3">Homodimer.</text>
</comment>
<dbReference type="Gene3D" id="3.40.50.150">
    <property type="entry name" value="Vaccinia Virus protein VP39"/>
    <property type="match status" value="1"/>
</dbReference>
<comment type="similarity">
    <text evidence="2">Belongs to the methyltransferase superfamily.</text>
</comment>
<comment type="pathway">
    <text evidence="1">Alkaloid biosynthesis; ergot alkaloid biosynthesis.</text>
</comment>
<evidence type="ECO:0000256" key="5">
    <source>
        <dbReference type="ARBA" id="ARBA00022603"/>
    </source>
</evidence>
<dbReference type="RefSeq" id="XP_043166638.1">
    <property type="nucleotide sequence ID" value="XM_043310703.1"/>
</dbReference>
<dbReference type="EC" id="2.1.1.261" evidence="7"/>
<keyword evidence="6" id="KW-0808">Transferase</keyword>
<dbReference type="GO" id="GO:0008168">
    <property type="term" value="F:methyltransferase activity"/>
    <property type="evidence" value="ECO:0007669"/>
    <property type="project" value="UniProtKB-KW"/>
</dbReference>
<dbReference type="GeneID" id="67014615"/>
<dbReference type="OrthoDB" id="659at2759"/>
<evidence type="ECO:0000256" key="1">
    <source>
        <dbReference type="ARBA" id="ARBA00005107"/>
    </source>
</evidence>
<dbReference type="InterPro" id="IPR051128">
    <property type="entry name" value="EgtD_Methyltrsf_superfamily"/>
</dbReference>
<dbReference type="InterPro" id="IPR019257">
    <property type="entry name" value="MeTrfase_dom"/>
</dbReference>